<dbReference type="Gene3D" id="1.10.10.10">
    <property type="entry name" value="Winged helix-like DNA-binding domain superfamily/Winged helix DNA-binding domain"/>
    <property type="match status" value="1"/>
</dbReference>
<dbReference type="InterPro" id="IPR039425">
    <property type="entry name" value="RNA_pol_sigma-70-like"/>
</dbReference>
<dbReference type="EMBL" id="SMJU01000008">
    <property type="protein sequence ID" value="TDB64185.1"/>
    <property type="molecule type" value="Genomic_DNA"/>
</dbReference>
<dbReference type="Pfam" id="PF04542">
    <property type="entry name" value="Sigma70_r2"/>
    <property type="match status" value="1"/>
</dbReference>
<dbReference type="InterPro" id="IPR013325">
    <property type="entry name" value="RNA_pol_sigma_r2"/>
</dbReference>
<accession>A0A4V2X9L5</accession>
<dbReference type="InterPro" id="IPR014284">
    <property type="entry name" value="RNA_pol_sigma-70_dom"/>
</dbReference>
<protein>
    <submittedName>
        <fullName evidence="7">Sigma-70 family RNA polymerase sigma factor</fullName>
    </submittedName>
</protein>
<dbReference type="InterPro" id="IPR013249">
    <property type="entry name" value="RNA_pol_sigma70_r4_t2"/>
</dbReference>
<comment type="caution">
    <text evidence="7">The sequence shown here is derived from an EMBL/GenBank/DDBJ whole genome shotgun (WGS) entry which is preliminary data.</text>
</comment>
<dbReference type="SUPFAM" id="SSF88659">
    <property type="entry name" value="Sigma3 and sigma4 domains of RNA polymerase sigma factors"/>
    <property type="match status" value="1"/>
</dbReference>
<dbReference type="InterPro" id="IPR007627">
    <property type="entry name" value="RNA_pol_sigma70_r2"/>
</dbReference>
<evidence type="ECO:0000256" key="3">
    <source>
        <dbReference type="ARBA" id="ARBA00023082"/>
    </source>
</evidence>
<evidence type="ECO:0000256" key="1">
    <source>
        <dbReference type="ARBA" id="ARBA00010641"/>
    </source>
</evidence>
<dbReference type="Pfam" id="PF08281">
    <property type="entry name" value="Sigma70_r4_2"/>
    <property type="match status" value="1"/>
</dbReference>
<sequence>MLNKKYIHPEKNAHFVKLWQRSVVGDKHAFCQLVEAHYQVLFNYGATLTTNHELLKDVLQELFIHLWEKRERIEIQYFTIYLLRALRNNLFLSFRENPTSSVTIEETAHEPTDESTIENLLIFQEIDSEKKQKIKRALASLPKRQKEIVFLKYYEGLTHEQIAGVMELNRQSVANLLHKALLSLRSGFDQLHYVLAFLFYW</sequence>
<feature type="domain" description="RNA polymerase sigma-70 region 2" evidence="5">
    <location>
        <begin position="33"/>
        <end position="90"/>
    </location>
</feature>
<comment type="similarity">
    <text evidence="1">Belongs to the sigma-70 factor family. ECF subfamily.</text>
</comment>
<dbReference type="OrthoDB" id="9150024at2"/>
<dbReference type="PANTHER" id="PTHR43133">
    <property type="entry name" value="RNA POLYMERASE ECF-TYPE SIGMA FACTO"/>
    <property type="match status" value="1"/>
</dbReference>
<evidence type="ECO:0000259" key="6">
    <source>
        <dbReference type="Pfam" id="PF08281"/>
    </source>
</evidence>
<keyword evidence="2" id="KW-0805">Transcription regulation</keyword>
<gene>
    <name evidence="7" type="ORF">EZE20_14725</name>
</gene>
<keyword evidence="4" id="KW-0804">Transcription</keyword>
<evidence type="ECO:0000313" key="7">
    <source>
        <dbReference type="EMBL" id="TDB64185.1"/>
    </source>
</evidence>
<feature type="domain" description="RNA polymerase sigma factor 70 region 4 type 2" evidence="6">
    <location>
        <begin position="132"/>
        <end position="183"/>
    </location>
</feature>
<proteinExistence type="inferred from homology"/>
<dbReference type="Gene3D" id="1.10.1740.10">
    <property type="match status" value="1"/>
</dbReference>
<dbReference type="NCBIfam" id="TIGR02937">
    <property type="entry name" value="sigma70-ECF"/>
    <property type="match status" value="1"/>
</dbReference>
<evidence type="ECO:0000313" key="8">
    <source>
        <dbReference type="Proteomes" id="UP000295706"/>
    </source>
</evidence>
<dbReference type="InterPro" id="IPR036388">
    <property type="entry name" value="WH-like_DNA-bd_sf"/>
</dbReference>
<evidence type="ECO:0000259" key="5">
    <source>
        <dbReference type="Pfam" id="PF04542"/>
    </source>
</evidence>
<dbReference type="GO" id="GO:0003677">
    <property type="term" value="F:DNA binding"/>
    <property type="evidence" value="ECO:0007669"/>
    <property type="project" value="InterPro"/>
</dbReference>
<keyword evidence="8" id="KW-1185">Reference proteome</keyword>
<keyword evidence="3" id="KW-0731">Sigma factor</keyword>
<dbReference type="CDD" id="cd06171">
    <property type="entry name" value="Sigma70_r4"/>
    <property type="match status" value="1"/>
</dbReference>
<evidence type="ECO:0000256" key="2">
    <source>
        <dbReference type="ARBA" id="ARBA00023015"/>
    </source>
</evidence>
<dbReference type="InterPro" id="IPR013324">
    <property type="entry name" value="RNA_pol_sigma_r3/r4-like"/>
</dbReference>
<dbReference type="SUPFAM" id="SSF88946">
    <property type="entry name" value="Sigma2 domain of RNA polymerase sigma factors"/>
    <property type="match status" value="1"/>
</dbReference>
<dbReference type="PANTHER" id="PTHR43133:SF46">
    <property type="entry name" value="RNA POLYMERASE SIGMA-70 FACTOR ECF SUBFAMILY"/>
    <property type="match status" value="1"/>
</dbReference>
<dbReference type="AlphaFoldDB" id="A0A4V2X9L5"/>
<dbReference type="GO" id="GO:0006352">
    <property type="term" value="P:DNA-templated transcription initiation"/>
    <property type="evidence" value="ECO:0007669"/>
    <property type="project" value="InterPro"/>
</dbReference>
<dbReference type="GO" id="GO:0016987">
    <property type="term" value="F:sigma factor activity"/>
    <property type="evidence" value="ECO:0007669"/>
    <property type="project" value="UniProtKB-KW"/>
</dbReference>
<organism evidence="7 8">
    <name type="scientific">Arundinibacter roseus</name>
    <dbReference type="NCBI Taxonomy" id="2070510"/>
    <lineage>
        <taxon>Bacteria</taxon>
        <taxon>Pseudomonadati</taxon>
        <taxon>Bacteroidota</taxon>
        <taxon>Cytophagia</taxon>
        <taxon>Cytophagales</taxon>
        <taxon>Spirosomataceae</taxon>
        <taxon>Arundinibacter</taxon>
    </lineage>
</organism>
<name>A0A4V2X9L5_9BACT</name>
<evidence type="ECO:0000256" key="4">
    <source>
        <dbReference type="ARBA" id="ARBA00023163"/>
    </source>
</evidence>
<reference evidence="7 8" key="1">
    <citation type="submission" date="2019-02" db="EMBL/GenBank/DDBJ databases">
        <title>Arundinibacter roseus gen. nov., sp. nov., a new member of the family Cytophagaceae.</title>
        <authorList>
            <person name="Szuroczki S."/>
            <person name="Khayer B."/>
            <person name="Sproer C."/>
            <person name="Toumi M."/>
            <person name="Szabo A."/>
            <person name="Felfoldi T."/>
            <person name="Schumann P."/>
            <person name="Toth E."/>
        </authorList>
    </citation>
    <scope>NUCLEOTIDE SEQUENCE [LARGE SCALE GENOMIC DNA]</scope>
    <source>
        <strain evidence="7 8">DMA-k-7a</strain>
    </source>
</reference>
<dbReference type="Proteomes" id="UP000295706">
    <property type="component" value="Unassembled WGS sequence"/>
</dbReference>